<dbReference type="Proteomes" id="UP001163046">
    <property type="component" value="Unassembled WGS sequence"/>
</dbReference>
<evidence type="ECO:0000256" key="4">
    <source>
        <dbReference type="ARBA" id="ARBA00022833"/>
    </source>
</evidence>
<keyword evidence="4" id="KW-0862">Zinc</keyword>
<keyword evidence="1" id="KW-0645">Protease</keyword>
<dbReference type="Pfam" id="PF01400">
    <property type="entry name" value="Astacin"/>
    <property type="match status" value="1"/>
</dbReference>
<dbReference type="SUPFAM" id="SSF55486">
    <property type="entry name" value="Metalloproteases ('zincins'), catalytic domain"/>
    <property type="match status" value="1"/>
</dbReference>
<dbReference type="Gene3D" id="3.40.390.10">
    <property type="entry name" value="Collagenase (Catalytic Domain)"/>
    <property type="match status" value="2"/>
</dbReference>
<accession>A0A9W9Z031</accession>
<evidence type="ECO:0000256" key="3">
    <source>
        <dbReference type="ARBA" id="ARBA00022801"/>
    </source>
</evidence>
<evidence type="ECO:0000256" key="2">
    <source>
        <dbReference type="ARBA" id="ARBA00022723"/>
    </source>
</evidence>
<sequence length="268" mass="30793">MRCNSFVLGLFLVLCLDVTCPSPWREAVNENDNPSGLKANTAMDDIERANKKDHTDKNVKGAFEADIILTESDDEGVDTKDFSSKDTADVDVDSVVSKRKTIRSRRNLWVKKVVPVELEATAKDAWNNIIAAVGEIQKASCIRFRMRKKEDDHWIRFVKKSGEKQMDFAGAPYDFNSIMHYGNYAFSKNNKPTMLSIMNPFLQFGQISKLSDNDIKQLNNAYDCKSDKSRGWSSWGNWGPCDTKCSRERERFLLRRRPEKMSRSKQKR</sequence>
<organism evidence="9 10">
    <name type="scientific">Desmophyllum pertusum</name>
    <dbReference type="NCBI Taxonomy" id="174260"/>
    <lineage>
        <taxon>Eukaryota</taxon>
        <taxon>Metazoa</taxon>
        <taxon>Cnidaria</taxon>
        <taxon>Anthozoa</taxon>
        <taxon>Hexacorallia</taxon>
        <taxon>Scleractinia</taxon>
        <taxon>Caryophylliina</taxon>
        <taxon>Caryophylliidae</taxon>
        <taxon>Desmophyllum</taxon>
    </lineage>
</organism>
<dbReference type="GO" id="GO:0046872">
    <property type="term" value="F:metal ion binding"/>
    <property type="evidence" value="ECO:0007669"/>
    <property type="project" value="UniProtKB-KW"/>
</dbReference>
<dbReference type="PANTHER" id="PTHR10127:SF780">
    <property type="entry name" value="METALLOENDOPEPTIDASE"/>
    <property type="match status" value="1"/>
</dbReference>
<evidence type="ECO:0000313" key="9">
    <source>
        <dbReference type="EMBL" id="KAJ7372575.1"/>
    </source>
</evidence>
<reference evidence="9" key="1">
    <citation type="submission" date="2023-01" db="EMBL/GenBank/DDBJ databases">
        <title>Genome assembly of the deep-sea coral Lophelia pertusa.</title>
        <authorList>
            <person name="Herrera S."/>
            <person name="Cordes E."/>
        </authorList>
    </citation>
    <scope>NUCLEOTIDE SEQUENCE</scope>
    <source>
        <strain evidence="9">USNM1676648</strain>
        <tissue evidence="9">Polyp</tissue>
    </source>
</reference>
<dbReference type="OrthoDB" id="5954034at2759"/>
<evidence type="ECO:0000256" key="5">
    <source>
        <dbReference type="ARBA" id="ARBA00023049"/>
    </source>
</evidence>
<evidence type="ECO:0000259" key="8">
    <source>
        <dbReference type="PROSITE" id="PS51864"/>
    </source>
</evidence>
<keyword evidence="5" id="KW-0482">Metalloprotease</keyword>
<dbReference type="PANTHER" id="PTHR10127">
    <property type="entry name" value="DISCOIDIN, CUB, EGF, LAMININ , AND ZINC METALLOPROTEASE DOMAIN CONTAINING"/>
    <property type="match status" value="1"/>
</dbReference>
<gene>
    <name evidence="9" type="ORF">OS493_017846</name>
</gene>
<comment type="caution">
    <text evidence="6">Lacks conserved residue(s) required for the propagation of feature annotation.</text>
</comment>
<dbReference type="AlphaFoldDB" id="A0A9W9Z031"/>
<evidence type="ECO:0000313" key="10">
    <source>
        <dbReference type="Proteomes" id="UP001163046"/>
    </source>
</evidence>
<keyword evidence="3" id="KW-0378">Hydrolase</keyword>
<dbReference type="InterPro" id="IPR024079">
    <property type="entry name" value="MetalloPept_cat_dom_sf"/>
</dbReference>
<dbReference type="GO" id="GO:0006508">
    <property type="term" value="P:proteolysis"/>
    <property type="evidence" value="ECO:0007669"/>
    <property type="project" value="UniProtKB-KW"/>
</dbReference>
<dbReference type="GO" id="GO:0004222">
    <property type="term" value="F:metalloendopeptidase activity"/>
    <property type="evidence" value="ECO:0007669"/>
    <property type="project" value="InterPro"/>
</dbReference>
<evidence type="ECO:0000256" key="7">
    <source>
        <dbReference type="SAM" id="SignalP"/>
    </source>
</evidence>
<feature type="chain" id="PRO_5040788659" description="Peptidase M12A domain-containing protein" evidence="7">
    <location>
        <begin position="22"/>
        <end position="268"/>
    </location>
</feature>
<comment type="caution">
    <text evidence="9">The sequence shown here is derived from an EMBL/GenBank/DDBJ whole genome shotgun (WGS) entry which is preliminary data.</text>
</comment>
<name>A0A9W9Z031_9CNID</name>
<evidence type="ECO:0000256" key="1">
    <source>
        <dbReference type="ARBA" id="ARBA00022670"/>
    </source>
</evidence>
<keyword evidence="7" id="KW-0732">Signal</keyword>
<proteinExistence type="predicted"/>
<keyword evidence="10" id="KW-1185">Reference proteome</keyword>
<evidence type="ECO:0000256" key="6">
    <source>
        <dbReference type="PROSITE-ProRule" id="PRU01211"/>
    </source>
</evidence>
<protein>
    <recommendedName>
        <fullName evidence="8">Peptidase M12A domain-containing protein</fullName>
    </recommendedName>
</protein>
<dbReference type="PROSITE" id="PS51864">
    <property type="entry name" value="ASTACIN"/>
    <property type="match status" value="1"/>
</dbReference>
<keyword evidence="2" id="KW-0479">Metal-binding</keyword>
<dbReference type="InterPro" id="IPR001506">
    <property type="entry name" value="Peptidase_M12A"/>
</dbReference>
<feature type="domain" description="Peptidase M12A" evidence="8">
    <location>
        <begin position="160"/>
        <end position="225"/>
    </location>
</feature>
<dbReference type="EMBL" id="MU826835">
    <property type="protein sequence ID" value="KAJ7372575.1"/>
    <property type="molecule type" value="Genomic_DNA"/>
</dbReference>
<feature type="signal peptide" evidence="7">
    <location>
        <begin position="1"/>
        <end position="21"/>
    </location>
</feature>